<evidence type="ECO:0000313" key="2">
    <source>
        <dbReference type="Proteomes" id="UP000054632"/>
    </source>
</evidence>
<accession>A0A0V1EUM5</accession>
<gene>
    <name evidence="1" type="ORF">T4A_1356</name>
</gene>
<dbReference type="Proteomes" id="UP000054632">
    <property type="component" value="Unassembled WGS sequence"/>
</dbReference>
<sequence>MYGRMKTKVVLRKHERVFVIADLAVVIGSRKEYTVPGRGHGRTRERLLLVGHAPSVVGGLNGLQIPLLLDSEVIVFLVPLPIWQKSTCGEHMVAAIGSIPVVDYHL</sequence>
<proteinExistence type="predicted"/>
<dbReference type="AlphaFoldDB" id="A0A0V1EUM5"/>
<reference evidence="1 2" key="1">
    <citation type="submission" date="2015-01" db="EMBL/GenBank/DDBJ databases">
        <title>Evolution of Trichinella species and genotypes.</title>
        <authorList>
            <person name="Korhonen P.K."/>
            <person name="Edoardo P."/>
            <person name="Giuseppe L.R."/>
            <person name="Gasser R.B."/>
        </authorList>
    </citation>
    <scope>NUCLEOTIDE SEQUENCE [LARGE SCALE GENOMIC DNA]</scope>
    <source>
        <strain evidence="1">ISS13</strain>
    </source>
</reference>
<comment type="caution">
    <text evidence="1">The sequence shown here is derived from an EMBL/GenBank/DDBJ whole genome shotgun (WGS) entry which is preliminary data.</text>
</comment>
<evidence type="ECO:0000313" key="1">
    <source>
        <dbReference type="EMBL" id="KRY77397.1"/>
    </source>
</evidence>
<protein>
    <submittedName>
        <fullName evidence="1">Uncharacterized protein</fullName>
    </submittedName>
</protein>
<organism evidence="1 2">
    <name type="scientific">Trichinella pseudospiralis</name>
    <name type="common">Parasitic roundworm</name>
    <dbReference type="NCBI Taxonomy" id="6337"/>
    <lineage>
        <taxon>Eukaryota</taxon>
        <taxon>Metazoa</taxon>
        <taxon>Ecdysozoa</taxon>
        <taxon>Nematoda</taxon>
        <taxon>Enoplea</taxon>
        <taxon>Dorylaimia</taxon>
        <taxon>Trichinellida</taxon>
        <taxon>Trichinellidae</taxon>
        <taxon>Trichinella</taxon>
    </lineage>
</organism>
<dbReference type="EMBL" id="JYDR01000007">
    <property type="protein sequence ID" value="KRY77397.1"/>
    <property type="molecule type" value="Genomic_DNA"/>
</dbReference>
<name>A0A0V1EUM5_TRIPS</name>